<keyword evidence="3" id="KW-0732">Signal</keyword>
<dbReference type="PROSITE" id="PS51257">
    <property type="entry name" value="PROKAR_LIPOPROTEIN"/>
    <property type="match status" value="1"/>
</dbReference>
<dbReference type="Pfam" id="PF01476">
    <property type="entry name" value="LysM"/>
    <property type="match status" value="1"/>
</dbReference>
<dbReference type="Proteomes" id="UP000322553">
    <property type="component" value="Chromosome"/>
</dbReference>
<feature type="compositionally biased region" description="Polar residues" evidence="2">
    <location>
        <begin position="116"/>
        <end position="125"/>
    </location>
</feature>
<dbReference type="PANTHER" id="PTHR21666">
    <property type="entry name" value="PEPTIDASE-RELATED"/>
    <property type="match status" value="1"/>
</dbReference>
<evidence type="ECO:0000313" key="4">
    <source>
        <dbReference type="EMBL" id="QEL12855.1"/>
    </source>
</evidence>
<dbReference type="GO" id="GO:0032153">
    <property type="term" value="C:cell division site"/>
    <property type="evidence" value="ECO:0007669"/>
    <property type="project" value="TreeGrafter"/>
</dbReference>
<feature type="compositionally biased region" description="Low complexity" evidence="2">
    <location>
        <begin position="169"/>
        <end position="182"/>
    </location>
</feature>
<keyword evidence="5" id="KW-1185">Reference proteome</keyword>
<evidence type="ECO:0000256" key="2">
    <source>
        <dbReference type="SAM" id="MobiDB-lite"/>
    </source>
</evidence>
<feature type="compositionally biased region" description="Low complexity" evidence="2">
    <location>
        <begin position="208"/>
        <end position="217"/>
    </location>
</feature>
<dbReference type="Gene3D" id="2.70.70.10">
    <property type="entry name" value="Glucose Permease (Domain IIA)"/>
    <property type="match status" value="1"/>
</dbReference>
<dbReference type="STRING" id="657387.BH688_09520"/>
<comment type="similarity">
    <text evidence="1">Belongs to the E.coli NlpD/Haemophilus LppB family.</text>
</comment>
<dbReference type="InterPro" id="IPR016047">
    <property type="entry name" value="M23ase_b-sheet_dom"/>
</dbReference>
<protein>
    <submittedName>
        <fullName evidence="4">Peptidoglycan DD-metalloendopeptidase family protein</fullName>
    </submittedName>
</protein>
<dbReference type="Pfam" id="PF01551">
    <property type="entry name" value="Peptidase_M23"/>
    <property type="match status" value="1"/>
</dbReference>
<dbReference type="InterPro" id="IPR050570">
    <property type="entry name" value="Cell_wall_metabolism_enzyme"/>
</dbReference>
<dbReference type="KEGG" id="kuy:FY550_12150"/>
<dbReference type="EMBL" id="CP043420">
    <property type="protein sequence ID" value="QEL12855.1"/>
    <property type="molecule type" value="Genomic_DNA"/>
</dbReference>
<feature type="compositionally biased region" description="Polar residues" evidence="2">
    <location>
        <begin position="225"/>
        <end position="238"/>
    </location>
</feature>
<dbReference type="GO" id="GO:0004222">
    <property type="term" value="F:metalloendopeptidase activity"/>
    <property type="evidence" value="ECO:0007669"/>
    <property type="project" value="TreeGrafter"/>
</dbReference>
<feature type="region of interest" description="Disordered" evidence="2">
    <location>
        <begin position="80"/>
        <end position="132"/>
    </location>
</feature>
<feature type="compositionally biased region" description="Polar residues" evidence="2">
    <location>
        <begin position="183"/>
        <end position="197"/>
    </location>
</feature>
<feature type="signal peptide" evidence="3">
    <location>
        <begin position="1"/>
        <end position="25"/>
    </location>
</feature>
<feature type="compositionally biased region" description="Polar residues" evidence="2">
    <location>
        <begin position="80"/>
        <end position="95"/>
    </location>
</feature>
<dbReference type="SMART" id="SM00257">
    <property type="entry name" value="LysM"/>
    <property type="match status" value="1"/>
</dbReference>
<dbReference type="CDD" id="cd12797">
    <property type="entry name" value="M23_peptidase"/>
    <property type="match status" value="1"/>
</dbReference>
<dbReference type="PANTHER" id="PTHR21666:SF263">
    <property type="entry name" value="MUREIN HYDROLASE ACTIVATOR NLPD"/>
    <property type="match status" value="1"/>
</dbReference>
<organism evidence="4 5">
    <name type="scientific">Kushneria phosphatilytica</name>
    <dbReference type="NCBI Taxonomy" id="657387"/>
    <lineage>
        <taxon>Bacteria</taxon>
        <taxon>Pseudomonadati</taxon>
        <taxon>Pseudomonadota</taxon>
        <taxon>Gammaproteobacteria</taxon>
        <taxon>Oceanospirillales</taxon>
        <taxon>Halomonadaceae</taxon>
        <taxon>Kushneria</taxon>
    </lineage>
</organism>
<dbReference type="SUPFAM" id="SSF51261">
    <property type="entry name" value="Duplicated hybrid motif"/>
    <property type="match status" value="1"/>
</dbReference>
<dbReference type="PROSITE" id="PS51782">
    <property type="entry name" value="LYSM"/>
    <property type="match status" value="1"/>
</dbReference>
<reference evidence="4 5" key="1">
    <citation type="submission" date="2019-08" db="EMBL/GenBank/DDBJ databases">
        <title>Complete genome sequence of Kushneria sp. YCWA18, a halophilic phosphate-solubilizing bacterium isolated from Daqiao saltern in China.</title>
        <authorList>
            <person name="Du G.-X."/>
            <person name="Qu L.-Y."/>
        </authorList>
    </citation>
    <scope>NUCLEOTIDE SEQUENCE [LARGE SCALE GENOMIC DNA]</scope>
    <source>
        <strain evidence="4 5">YCWA18</strain>
    </source>
</reference>
<evidence type="ECO:0000313" key="5">
    <source>
        <dbReference type="Proteomes" id="UP000322553"/>
    </source>
</evidence>
<evidence type="ECO:0000256" key="1">
    <source>
        <dbReference type="ARBA" id="ARBA00038420"/>
    </source>
</evidence>
<dbReference type="GO" id="GO:0009279">
    <property type="term" value="C:cell outer membrane"/>
    <property type="evidence" value="ECO:0007669"/>
    <property type="project" value="TreeGrafter"/>
</dbReference>
<gene>
    <name evidence="4" type="ORF">FY550_12150</name>
</gene>
<feature type="region of interest" description="Disordered" evidence="2">
    <location>
        <begin position="160"/>
        <end position="244"/>
    </location>
</feature>
<dbReference type="InterPro" id="IPR011055">
    <property type="entry name" value="Dup_hybrid_motif"/>
</dbReference>
<dbReference type="CDD" id="cd00118">
    <property type="entry name" value="LysM"/>
    <property type="match status" value="1"/>
</dbReference>
<feature type="chain" id="PRO_5043769554" evidence="3">
    <location>
        <begin position="26"/>
        <end position="363"/>
    </location>
</feature>
<dbReference type="InterPro" id="IPR018392">
    <property type="entry name" value="LysM"/>
</dbReference>
<dbReference type="OrthoDB" id="9795421at2"/>
<proteinExistence type="inferred from homology"/>
<dbReference type="SUPFAM" id="SSF54106">
    <property type="entry name" value="LysM domain"/>
    <property type="match status" value="1"/>
</dbReference>
<name>A0A1S1NVA8_9GAMM</name>
<dbReference type="Gene3D" id="3.10.350.10">
    <property type="entry name" value="LysM domain"/>
    <property type="match status" value="1"/>
</dbReference>
<dbReference type="InterPro" id="IPR036779">
    <property type="entry name" value="LysM_dom_sf"/>
</dbReference>
<feature type="compositionally biased region" description="Low complexity" evidence="2">
    <location>
        <begin position="96"/>
        <end position="105"/>
    </location>
</feature>
<accession>A0A1S1NVA8</accession>
<dbReference type="AlphaFoldDB" id="A0A1S1NVA8"/>
<sequence length="363" mass="37372">MKRHRALAGAAVLMLAVTGCQSMNGAPDVQEASFNQSSIANGLYRVQRGDTIYSIAWRTGVDYHQLARLNDIQPPYNLTPGQTLRLNSGASVPQDSSPGSSGSSGTRAIALGSGDGSDSTVSNGDDSWLAPDDEAIRNNQAGTSGSTAGSGSAGVNAGVAGAVAGGSGNQQQRPSSAPQQPANRQSTGNAPTSGSQTNDQSSAKDSKSQQNAASADNGGTAVAGKSSSDSGSKQTYTPAKNIDWQWPTDGKVVGTFKDKTDLTPGIDIAGQKGQPVVAAGPGIVVYAGSGVHGYGNLIILKHNDQFLSAYAHNQTLKVKENDVVRAGEVIATMGSSDADRTELHFEIRQDGQPKDPMTFLPNR</sequence>
<evidence type="ECO:0000256" key="3">
    <source>
        <dbReference type="SAM" id="SignalP"/>
    </source>
</evidence>